<keyword evidence="1" id="KW-0472">Membrane</keyword>
<accession>A0A2S2R7N9</accession>
<dbReference type="AlphaFoldDB" id="A0A2S2R7N9"/>
<proteinExistence type="predicted"/>
<sequence>MIGLEIDKFFALVLLRLILVFFSSTHFLLRFLSHYPEPYRNRYRQHGRLAVRRKATINTITPYATILLMLKESLRMLFKHFVRAVGASVNETRSAHGFVFTCARSVVTRSLGFDILGHDDRIRNYKKKNSHGTPCACRLLRSITRAIRIILEHRTAAHTINCRHPFRNI</sequence>
<dbReference type="EMBL" id="GGMS01016828">
    <property type="protein sequence ID" value="MBY86031.1"/>
    <property type="molecule type" value="Transcribed_RNA"/>
</dbReference>
<name>A0A2S2R7N9_9HEMI</name>
<reference evidence="2" key="1">
    <citation type="submission" date="2018-04" db="EMBL/GenBank/DDBJ databases">
        <title>Transcriptome assembly of Sipha flava.</title>
        <authorList>
            <person name="Scully E.D."/>
            <person name="Geib S.M."/>
            <person name="Palmer N.A."/>
            <person name="Koch K."/>
            <person name="Bradshaw J."/>
            <person name="Heng-Moss T."/>
            <person name="Sarath G."/>
        </authorList>
    </citation>
    <scope>NUCLEOTIDE SEQUENCE</scope>
</reference>
<evidence type="ECO:0000256" key="1">
    <source>
        <dbReference type="SAM" id="Phobius"/>
    </source>
</evidence>
<organism evidence="2">
    <name type="scientific">Sipha flava</name>
    <name type="common">yellow sugarcane aphid</name>
    <dbReference type="NCBI Taxonomy" id="143950"/>
    <lineage>
        <taxon>Eukaryota</taxon>
        <taxon>Metazoa</taxon>
        <taxon>Ecdysozoa</taxon>
        <taxon>Arthropoda</taxon>
        <taxon>Hexapoda</taxon>
        <taxon>Insecta</taxon>
        <taxon>Pterygota</taxon>
        <taxon>Neoptera</taxon>
        <taxon>Paraneoptera</taxon>
        <taxon>Hemiptera</taxon>
        <taxon>Sternorrhyncha</taxon>
        <taxon>Aphidomorpha</taxon>
        <taxon>Aphidoidea</taxon>
        <taxon>Aphididae</taxon>
        <taxon>Sipha</taxon>
    </lineage>
</organism>
<keyword evidence="1" id="KW-1133">Transmembrane helix</keyword>
<feature type="transmembrane region" description="Helical" evidence="1">
    <location>
        <begin position="9"/>
        <end position="29"/>
    </location>
</feature>
<evidence type="ECO:0000313" key="2">
    <source>
        <dbReference type="EMBL" id="MBY86031.1"/>
    </source>
</evidence>
<gene>
    <name evidence="2" type="ORF">g.138468</name>
</gene>
<protein>
    <submittedName>
        <fullName evidence="2">Uncharacterized protein</fullName>
    </submittedName>
</protein>
<keyword evidence="1" id="KW-0812">Transmembrane</keyword>